<accession>A0ABD0LJG8</accession>
<protein>
    <submittedName>
        <fullName evidence="2">Uncharacterized protein</fullName>
    </submittedName>
</protein>
<organism evidence="2 3">
    <name type="scientific">Batillaria attramentaria</name>
    <dbReference type="NCBI Taxonomy" id="370345"/>
    <lineage>
        <taxon>Eukaryota</taxon>
        <taxon>Metazoa</taxon>
        <taxon>Spiralia</taxon>
        <taxon>Lophotrochozoa</taxon>
        <taxon>Mollusca</taxon>
        <taxon>Gastropoda</taxon>
        <taxon>Caenogastropoda</taxon>
        <taxon>Sorbeoconcha</taxon>
        <taxon>Cerithioidea</taxon>
        <taxon>Batillariidae</taxon>
        <taxon>Batillaria</taxon>
    </lineage>
</organism>
<name>A0ABD0LJG8_9CAEN</name>
<feature type="region of interest" description="Disordered" evidence="1">
    <location>
        <begin position="1"/>
        <end position="29"/>
    </location>
</feature>
<evidence type="ECO:0000313" key="2">
    <source>
        <dbReference type="EMBL" id="KAK7499667.1"/>
    </source>
</evidence>
<proteinExistence type="predicted"/>
<evidence type="ECO:0000256" key="1">
    <source>
        <dbReference type="SAM" id="MobiDB-lite"/>
    </source>
</evidence>
<dbReference type="AlphaFoldDB" id="A0ABD0LJG8"/>
<sequence length="108" mass="12230">MTQVCERWCSSPKKQNETQKTSQTSLESRDTDIMWAWEIKVEYTCMSMITPTSRRTQRRKIHHIAVTMNTAKHKTSPVASTVIPHRENPSDAATTPANKSTDADPLGK</sequence>
<reference evidence="2 3" key="1">
    <citation type="journal article" date="2023" name="Sci. Data">
        <title>Genome assembly of the Korean intertidal mud-creeper Batillaria attramentaria.</title>
        <authorList>
            <person name="Patra A.K."/>
            <person name="Ho P.T."/>
            <person name="Jun S."/>
            <person name="Lee S.J."/>
            <person name="Kim Y."/>
            <person name="Won Y.J."/>
        </authorList>
    </citation>
    <scope>NUCLEOTIDE SEQUENCE [LARGE SCALE GENOMIC DNA]</scope>
    <source>
        <strain evidence="2">Wonlab-2016</strain>
    </source>
</reference>
<dbReference type="EMBL" id="JACVVK020000042">
    <property type="protein sequence ID" value="KAK7499667.1"/>
    <property type="molecule type" value="Genomic_DNA"/>
</dbReference>
<feature type="compositionally biased region" description="Polar residues" evidence="1">
    <location>
        <begin position="91"/>
        <end position="100"/>
    </location>
</feature>
<dbReference type="Proteomes" id="UP001519460">
    <property type="component" value="Unassembled WGS sequence"/>
</dbReference>
<evidence type="ECO:0000313" key="3">
    <source>
        <dbReference type="Proteomes" id="UP001519460"/>
    </source>
</evidence>
<comment type="caution">
    <text evidence="2">The sequence shown here is derived from an EMBL/GenBank/DDBJ whole genome shotgun (WGS) entry which is preliminary data.</text>
</comment>
<feature type="region of interest" description="Disordered" evidence="1">
    <location>
        <begin position="71"/>
        <end position="108"/>
    </location>
</feature>
<gene>
    <name evidence="2" type="ORF">BaRGS_00009008</name>
</gene>
<keyword evidence="3" id="KW-1185">Reference proteome</keyword>